<dbReference type="InterPro" id="IPR003754">
    <property type="entry name" value="4pyrrol_synth_uPrphyn_synth"/>
</dbReference>
<dbReference type="STRING" id="1121485.GCA_000426485_00324"/>
<dbReference type="GO" id="GO:0004852">
    <property type="term" value="F:uroporphyrinogen-III synthase activity"/>
    <property type="evidence" value="ECO:0007669"/>
    <property type="project" value="InterPro"/>
</dbReference>
<evidence type="ECO:0000313" key="3">
    <source>
        <dbReference type="Proteomes" id="UP000297861"/>
    </source>
</evidence>
<comment type="caution">
    <text evidence="2">The sequence shown here is derived from an EMBL/GenBank/DDBJ whole genome shotgun (WGS) entry which is preliminary data.</text>
</comment>
<keyword evidence="3" id="KW-1185">Reference proteome</keyword>
<accession>A0A4Y8L9U7</accession>
<feature type="domain" description="Tetrapyrrole biosynthesis uroporphyrinogen III synthase" evidence="1">
    <location>
        <begin position="27"/>
        <end position="238"/>
    </location>
</feature>
<dbReference type="Pfam" id="PF02602">
    <property type="entry name" value="HEM4"/>
    <property type="match status" value="1"/>
</dbReference>
<organism evidence="2 3">
    <name type="scientific">Dysgonomonas capnocytophagoides</name>
    <dbReference type="NCBI Taxonomy" id="45254"/>
    <lineage>
        <taxon>Bacteria</taxon>
        <taxon>Pseudomonadati</taxon>
        <taxon>Bacteroidota</taxon>
        <taxon>Bacteroidia</taxon>
        <taxon>Bacteroidales</taxon>
        <taxon>Dysgonomonadaceae</taxon>
        <taxon>Dysgonomonas</taxon>
    </lineage>
</organism>
<gene>
    <name evidence="2" type="ORF">E2605_03415</name>
</gene>
<dbReference type="GO" id="GO:0033014">
    <property type="term" value="P:tetrapyrrole biosynthetic process"/>
    <property type="evidence" value="ECO:0007669"/>
    <property type="project" value="InterPro"/>
</dbReference>
<dbReference type="CDD" id="cd06578">
    <property type="entry name" value="HemD"/>
    <property type="match status" value="1"/>
</dbReference>
<reference evidence="2 3" key="1">
    <citation type="submission" date="2019-03" db="EMBL/GenBank/DDBJ databases">
        <title>San Antonio Military Medical Center submission to MRSN (WRAIR), pending publication.</title>
        <authorList>
            <person name="Blyth D.M."/>
            <person name="Mccarthy S.L."/>
            <person name="Schall S.E."/>
            <person name="Stam J.A."/>
            <person name="Ong A.C."/>
            <person name="Mcgann P.T."/>
        </authorList>
    </citation>
    <scope>NUCLEOTIDE SEQUENCE [LARGE SCALE GENOMIC DNA]</scope>
    <source>
        <strain evidence="2 3">MRSN571793</strain>
    </source>
</reference>
<dbReference type="RefSeq" id="WP_134435498.1">
    <property type="nucleotide sequence ID" value="NZ_AP028867.1"/>
</dbReference>
<name>A0A4Y8L9U7_9BACT</name>
<proteinExistence type="predicted"/>
<sequence length="252" mass="28606">MALKIKKVLISQPKPATEKSPYFDIAEKYNLTIDFRPFIKVEGVDAKEFRQQRINIPEYTAIVFTAKVAIDHFFALCEEMRIVMPETMKYFCISESVALYLQKYIVYRKRKIFFSQTGKMDGLASSLSKHNKEKFIVPVSDVHNEDITAVLEEKKVDFIKAVMYRTVSTEFEPSEIDSYDLIVFFTPAGIASLFKNYPDFEQGEKAIGCFGAATAKAVKEAGLRLDCEAPLPGLTSMTAALEAFVKENQKKK</sequence>
<dbReference type="SUPFAM" id="SSF69618">
    <property type="entry name" value="HemD-like"/>
    <property type="match status" value="1"/>
</dbReference>
<dbReference type="AlphaFoldDB" id="A0A4Y8L9U7"/>
<evidence type="ECO:0000259" key="1">
    <source>
        <dbReference type="Pfam" id="PF02602"/>
    </source>
</evidence>
<dbReference type="Gene3D" id="3.40.50.10090">
    <property type="match status" value="2"/>
</dbReference>
<protein>
    <submittedName>
        <fullName evidence="2">Uroporphyrinogen-III synthase</fullName>
    </submittedName>
</protein>
<evidence type="ECO:0000313" key="2">
    <source>
        <dbReference type="EMBL" id="TFD99137.1"/>
    </source>
</evidence>
<dbReference type="Proteomes" id="UP000297861">
    <property type="component" value="Unassembled WGS sequence"/>
</dbReference>
<dbReference type="InterPro" id="IPR036108">
    <property type="entry name" value="4pyrrol_syn_uPrphyn_synt_sf"/>
</dbReference>
<dbReference type="EMBL" id="SOML01000001">
    <property type="protein sequence ID" value="TFD99137.1"/>
    <property type="molecule type" value="Genomic_DNA"/>
</dbReference>
<dbReference type="OrthoDB" id="1149788at2"/>